<dbReference type="EMBL" id="BAABCE010000029">
    <property type="protein sequence ID" value="GAA3592608.1"/>
    <property type="molecule type" value="Genomic_DNA"/>
</dbReference>
<protein>
    <submittedName>
        <fullName evidence="1">Uncharacterized protein</fullName>
    </submittedName>
</protein>
<accession>A0ABP6YVX8</accession>
<evidence type="ECO:0000313" key="2">
    <source>
        <dbReference type="Proteomes" id="UP001500707"/>
    </source>
</evidence>
<comment type="caution">
    <text evidence="1">The sequence shown here is derived from an EMBL/GenBank/DDBJ whole genome shotgun (WGS) entry which is preliminary data.</text>
</comment>
<gene>
    <name evidence="1" type="ORF">GCM10022295_87750</name>
</gene>
<keyword evidence="2" id="KW-1185">Reference proteome</keyword>
<name>A0ABP6YVX8_9ACTN</name>
<dbReference type="Proteomes" id="UP001500707">
    <property type="component" value="Unassembled WGS sequence"/>
</dbReference>
<evidence type="ECO:0000313" key="1">
    <source>
        <dbReference type="EMBL" id="GAA3592608.1"/>
    </source>
</evidence>
<organism evidence="1 2">
    <name type="scientific">Streptomyces osmaniensis</name>
    <dbReference type="NCBI Taxonomy" id="593134"/>
    <lineage>
        <taxon>Bacteria</taxon>
        <taxon>Bacillati</taxon>
        <taxon>Actinomycetota</taxon>
        <taxon>Actinomycetes</taxon>
        <taxon>Kitasatosporales</taxon>
        <taxon>Streptomycetaceae</taxon>
        <taxon>Streptomyces</taxon>
    </lineage>
</organism>
<proteinExistence type="predicted"/>
<reference evidence="2" key="1">
    <citation type="journal article" date="2019" name="Int. J. Syst. Evol. Microbiol.">
        <title>The Global Catalogue of Microorganisms (GCM) 10K type strain sequencing project: providing services to taxonomists for standard genome sequencing and annotation.</title>
        <authorList>
            <consortium name="The Broad Institute Genomics Platform"/>
            <consortium name="The Broad Institute Genome Sequencing Center for Infectious Disease"/>
            <person name="Wu L."/>
            <person name="Ma J."/>
        </authorList>
    </citation>
    <scope>NUCLEOTIDE SEQUENCE [LARGE SCALE GENOMIC DNA]</scope>
    <source>
        <strain evidence="2">JCM 17656</strain>
    </source>
</reference>
<dbReference type="RefSeq" id="WP_346186508.1">
    <property type="nucleotide sequence ID" value="NZ_BAABCE010000029.1"/>
</dbReference>
<sequence>MRDKPAATPDGYCTNKTPVSGTIRQINATATGPKFFHLHGRRYAACPCGRDSVSLTDRDNLRRHKQPQG</sequence>